<dbReference type="EMBL" id="CAJVPK010000697">
    <property type="protein sequence ID" value="CAG8540986.1"/>
    <property type="molecule type" value="Genomic_DNA"/>
</dbReference>
<dbReference type="OrthoDB" id="2423365at2759"/>
<sequence>MKRKALQTVGGGSTTSSGVGGVIKTSTTKERANPLRRVERRSTQRNINGLNKEIDSVRPPQTNTFDFSFKSIPEKSAALAAASVNAASAKRLAAVSPIQTMNSKNDPYSSPLFLQQSQTKASTKPLLPPLPPPPPVTPKRIPNSGQKNGDWICMFCEYRLYYGDGRRRRRPKTITGNMNGSDGMNNNTMEGGNSSDKAIAT</sequence>
<gene>
    <name evidence="2" type="ORF">DEBURN_LOCUS6609</name>
</gene>
<protein>
    <submittedName>
        <fullName evidence="2">5963_t:CDS:1</fullName>
    </submittedName>
</protein>
<feature type="compositionally biased region" description="Pro residues" evidence="1">
    <location>
        <begin position="126"/>
        <end position="137"/>
    </location>
</feature>
<dbReference type="AlphaFoldDB" id="A0A9N9ATE6"/>
<feature type="compositionally biased region" description="Low complexity" evidence="1">
    <location>
        <begin position="176"/>
        <end position="189"/>
    </location>
</feature>
<name>A0A9N9ATE6_9GLOM</name>
<feature type="compositionally biased region" description="Polar residues" evidence="1">
    <location>
        <begin position="190"/>
        <end position="201"/>
    </location>
</feature>
<feature type="compositionally biased region" description="Basic and acidic residues" evidence="1">
    <location>
        <begin position="27"/>
        <end position="42"/>
    </location>
</feature>
<comment type="caution">
    <text evidence="2">The sequence shown here is derived from an EMBL/GenBank/DDBJ whole genome shotgun (WGS) entry which is preliminary data.</text>
</comment>
<dbReference type="Proteomes" id="UP000789706">
    <property type="component" value="Unassembled WGS sequence"/>
</dbReference>
<proteinExistence type="predicted"/>
<organism evidence="2 3">
    <name type="scientific">Diversispora eburnea</name>
    <dbReference type="NCBI Taxonomy" id="1213867"/>
    <lineage>
        <taxon>Eukaryota</taxon>
        <taxon>Fungi</taxon>
        <taxon>Fungi incertae sedis</taxon>
        <taxon>Mucoromycota</taxon>
        <taxon>Glomeromycotina</taxon>
        <taxon>Glomeromycetes</taxon>
        <taxon>Diversisporales</taxon>
        <taxon>Diversisporaceae</taxon>
        <taxon>Diversispora</taxon>
    </lineage>
</organism>
<accession>A0A9N9ATE6</accession>
<feature type="region of interest" description="Disordered" evidence="1">
    <location>
        <begin position="116"/>
        <end position="144"/>
    </location>
</feature>
<keyword evidence="3" id="KW-1185">Reference proteome</keyword>
<feature type="region of interest" description="Disordered" evidence="1">
    <location>
        <begin position="168"/>
        <end position="201"/>
    </location>
</feature>
<feature type="region of interest" description="Disordered" evidence="1">
    <location>
        <begin position="1"/>
        <end position="62"/>
    </location>
</feature>
<reference evidence="2" key="1">
    <citation type="submission" date="2021-06" db="EMBL/GenBank/DDBJ databases">
        <authorList>
            <person name="Kallberg Y."/>
            <person name="Tangrot J."/>
            <person name="Rosling A."/>
        </authorList>
    </citation>
    <scope>NUCLEOTIDE SEQUENCE</scope>
    <source>
        <strain evidence="2">AZ414A</strain>
    </source>
</reference>
<evidence type="ECO:0000313" key="3">
    <source>
        <dbReference type="Proteomes" id="UP000789706"/>
    </source>
</evidence>
<evidence type="ECO:0000256" key="1">
    <source>
        <dbReference type="SAM" id="MobiDB-lite"/>
    </source>
</evidence>
<feature type="compositionally biased region" description="Gly residues" evidence="1">
    <location>
        <begin position="9"/>
        <end position="21"/>
    </location>
</feature>
<evidence type="ECO:0000313" key="2">
    <source>
        <dbReference type="EMBL" id="CAG8540986.1"/>
    </source>
</evidence>